<dbReference type="Pfam" id="PF00098">
    <property type="entry name" value="zf-CCHC"/>
    <property type="match status" value="1"/>
</dbReference>
<proteinExistence type="predicted"/>
<dbReference type="PROSITE" id="PS50158">
    <property type="entry name" value="ZF_CCHC"/>
    <property type="match status" value="1"/>
</dbReference>
<evidence type="ECO:0000313" key="4">
    <source>
        <dbReference type="EMBL" id="KAI0491837.1"/>
    </source>
</evidence>
<keyword evidence="1" id="KW-0863">Zinc-finger</keyword>
<dbReference type="GO" id="GO:0008270">
    <property type="term" value="F:zinc ion binding"/>
    <property type="evidence" value="ECO:0007669"/>
    <property type="project" value="UniProtKB-KW"/>
</dbReference>
<organism evidence="4 5">
    <name type="scientific">Dendrobium nobile</name>
    <name type="common">Orchid</name>
    <dbReference type="NCBI Taxonomy" id="94219"/>
    <lineage>
        <taxon>Eukaryota</taxon>
        <taxon>Viridiplantae</taxon>
        <taxon>Streptophyta</taxon>
        <taxon>Embryophyta</taxon>
        <taxon>Tracheophyta</taxon>
        <taxon>Spermatophyta</taxon>
        <taxon>Magnoliopsida</taxon>
        <taxon>Liliopsida</taxon>
        <taxon>Asparagales</taxon>
        <taxon>Orchidaceae</taxon>
        <taxon>Epidendroideae</taxon>
        <taxon>Malaxideae</taxon>
        <taxon>Dendrobiinae</taxon>
        <taxon>Dendrobium</taxon>
    </lineage>
</organism>
<keyword evidence="1" id="KW-0862">Zinc</keyword>
<feature type="transmembrane region" description="Helical" evidence="2">
    <location>
        <begin position="300"/>
        <end position="323"/>
    </location>
</feature>
<dbReference type="AlphaFoldDB" id="A0A8T3A5S0"/>
<comment type="caution">
    <text evidence="4">The sequence shown here is derived from an EMBL/GenBank/DDBJ whole genome shotgun (WGS) entry which is preliminary data.</text>
</comment>
<evidence type="ECO:0000313" key="5">
    <source>
        <dbReference type="Proteomes" id="UP000829196"/>
    </source>
</evidence>
<evidence type="ECO:0000259" key="3">
    <source>
        <dbReference type="PROSITE" id="PS50158"/>
    </source>
</evidence>
<gene>
    <name evidence="4" type="ORF">KFK09_026098</name>
</gene>
<evidence type="ECO:0000256" key="2">
    <source>
        <dbReference type="SAM" id="Phobius"/>
    </source>
</evidence>
<dbReference type="Proteomes" id="UP000829196">
    <property type="component" value="Unassembled WGS sequence"/>
</dbReference>
<dbReference type="OrthoDB" id="2272416at2759"/>
<keyword evidence="2" id="KW-1133">Transmembrane helix</keyword>
<dbReference type="InterPro" id="IPR001878">
    <property type="entry name" value="Znf_CCHC"/>
</dbReference>
<protein>
    <recommendedName>
        <fullName evidence="3">CCHC-type domain-containing protein</fullName>
    </recommendedName>
</protein>
<dbReference type="EMBL" id="JAGYWB010000018">
    <property type="protein sequence ID" value="KAI0491837.1"/>
    <property type="molecule type" value="Genomic_DNA"/>
</dbReference>
<dbReference type="GO" id="GO:0003676">
    <property type="term" value="F:nucleic acid binding"/>
    <property type="evidence" value="ECO:0007669"/>
    <property type="project" value="InterPro"/>
</dbReference>
<keyword evidence="5" id="KW-1185">Reference proteome</keyword>
<feature type="domain" description="CCHC-type" evidence="3">
    <location>
        <begin position="174"/>
        <end position="189"/>
    </location>
</feature>
<evidence type="ECO:0000256" key="1">
    <source>
        <dbReference type="PROSITE-ProRule" id="PRU00047"/>
    </source>
</evidence>
<accession>A0A8T3A5S0</accession>
<dbReference type="SMART" id="SM00343">
    <property type="entry name" value="ZnF_C2HC"/>
    <property type="match status" value="1"/>
</dbReference>
<reference evidence="4" key="1">
    <citation type="journal article" date="2022" name="Front. Genet.">
        <title>Chromosome-Scale Assembly of the Dendrobium nobile Genome Provides Insights Into the Molecular Mechanism of the Biosynthesis of the Medicinal Active Ingredient of Dendrobium.</title>
        <authorList>
            <person name="Xu Q."/>
            <person name="Niu S.-C."/>
            <person name="Li K.-L."/>
            <person name="Zheng P.-J."/>
            <person name="Zhang X.-J."/>
            <person name="Jia Y."/>
            <person name="Liu Y."/>
            <person name="Niu Y.-X."/>
            <person name="Yu L.-H."/>
            <person name="Chen D.-F."/>
            <person name="Zhang G.-Q."/>
        </authorList>
    </citation>
    <scope>NUCLEOTIDE SEQUENCE</scope>
    <source>
        <tissue evidence="4">Leaf</tissue>
    </source>
</reference>
<keyword evidence="2" id="KW-0472">Membrane</keyword>
<keyword evidence="1" id="KW-0479">Metal-binding</keyword>
<sequence length="328" mass="37090">MEMRYFEEIEISEEREREKEKEKSSISRPAERFSSFVAVGWFVYLAVRTPNPVSVFEDIVQGLQLDDLSAEFRSFSFVALYPLQFLFCNVIISGSGYMPMDPKGKKVESTTDLPLTSANMNKFANMVAQMVSDKLAKRSGRSKKSGESSRARFNVCKCCGNRHPGQCYLRTGQCFRCGGYGHRVTECPSSERQGPVPMVLTAPTVPTDLIGDKQEMEEDAPGMPVNVIEIEISEEREREKEKEKSSISRPAERFSSFVAVGWFVYLAVRTPNPVSVFEDIVQGLQLDDLSAEFRSFSFVALYPLQFLFCNVIISGSGYMYVWIDMNSK</sequence>
<keyword evidence="2" id="KW-0812">Transmembrane</keyword>
<name>A0A8T3A5S0_DENNO</name>